<reference evidence="3" key="1">
    <citation type="submission" date="2019-08" db="EMBL/GenBank/DDBJ databases">
        <authorList>
            <person name="Kucharzyk K."/>
            <person name="Murdoch R.W."/>
            <person name="Higgins S."/>
            <person name="Loffler F."/>
        </authorList>
    </citation>
    <scope>NUCLEOTIDE SEQUENCE</scope>
</reference>
<protein>
    <recommendedName>
        <fullName evidence="2">DUF6089 domain-containing protein</fullName>
    </recommendedName>
</protein>
<proteinExistence type="predicted"/>
<dbReference type="AlphaFoldDB" id="A0A644WTX4"/>
<comment type="caution">
    <text evidence="3">The sequence shown here is derived from an EMBL/GenBank/DDBJ whole genome shotgun (WGS) entry which is preliminary data.</text>
</comment>
<sequence length="292" mass="32548">MKRIFVTFLIALAGFSGFAQQHELGIMGGASYYIGDLNPYGHFMQSKPAGGLMYRYNINPRMAIGLHVLVGSLEAADSIIRYNEDRNLSFSSSLMELGVQYELSYYKFKIGNDKDFYTPYLFIGASFFKFNPQANYKGDWYNLQSLGTEGQGTTAYPERDPYNLAGFAIPFGLGFKISIGSSMVIGAEWGMRKTFTDYIDDVSMTYADPSVLISQNTAVSAALADPSKNSETEKTGFQRGNPSTKDWYSFAGLTFTFKIKDKSDSCPGGSRRRDSFKSKYLRILKNESGSMN</sequence>
<name>A0A644WTX4_9ZZZZ</name>
<dbReference type="Pfam" id="PF19573">
    <property type="entry name" value="DUF6089"/>
    <property type="match status" value="1"/>
</dbReference>
<gene>
    <name evidence="3" type="ORF">SDC9_53505</name>
</gene>
<feature type="domain" description="DUF6089" evidence="2">
    <location>
        <begin position="2"/>
        <end position="201"/>
    </location>
</feature>
<dbReference type="InterPro" id="IPR045743">
    <property type="entry name" value="DUF6089"/>
</dbReference>
<feature type="region of interest" description="Disordered" evidence="1">
    <location>
        <begin position="224"/>
        <end position="243"/>
    </location>
</feature>
<dbReference type="EMBL" id="VSSQ01001310">
    <property type="protein sequence ID" value="MPM07199.1"/>
    <property type="molecule type" value="Genomic_DNA"/>
</dbReference>
<evidence type="ECO:0000259" key="2">
    <source>
        <dbReference type="Pfam" id="PF19573"/>
    </source>
</evidence>
<organism evidence="3">
    <name type="scientific">bioreactor metagenome</name>
    <dbReference type="NCBI Taxonomy" id="1076179"/>
    <lineage>
        <taxon>unclassified sequences</taxon>
        <taxon>metagenomes</taxon>
        <taxon>ecological metagenomes</taxon>
    </lineage>
</organism>
<evidence type="ECO:0000313" key="3">
    <source>
        <dbReference type="EMBL" id="MPM07199.1"/>
    </source>
</evidence>
<evidence type="ECO:0000256" key="1">
    <source>
        <dbReference type="SAM" id="MobiDB-lite"/>
    </source>
</evidence>
<accession>A0A644WTX4</accession>